<comment type="catalytic activity">
    <reaction evidence="1">
        <text>ATP + protein L-histidine = ADP + protein N-phospho-L-histidine.</text>
        <dbReference type="EC" id="2.7.13.3"/>
    </reaction>
</comment>
<dbReference type="EMBL" id="AGXS01000023">
    <property type="protein sequence ID" value="EIY46649.1"/>
    <property type="molecule type" value="Genomic_DNA"/>
</dbReference>
<dbReference type="EC" id="2.7.13.3" evidence="2"/>
<dbReference type="eggNOG" id="COG5000">
    <property type="taxonomic scope" value="Bacteria"/>
</dbReference>
<evidence type="ECO:0000256" key="2">
    <source>
        <dbReference type="ARBA" id="ARBA00012438"/>
    </source>
</evidence>
<dbReference type="Proteomes" id="UP000003089">
    <property type="component" value="Unassembled WGS sequence"/>
</dbReference>
<keyword evidence="4" id="KW-0547">Nucleotide-binding</keyword>
<dbReference type="GO" id="GO:0005524">
    <property type="term" value="F:ATP binding"/>
    <property type="evidence" value="ECO:0007669"/>
    <property type="project" value="UniProtKB-KW"/>
</dbReference>
<dbReference type="Gene3D" id="3.30.565.10">
    <property type="entry name" value="Histidine kinase-like ATPase, C-terminal domain"/>
    <property type="match status" value="1"/>
</dbReference>
<dbReference type="GO" id="GO:0000155">
    <property type="term" value="F:phosphorelay sensor kinase activity"/>
    <property type="evidence" value="ECO:0007669"/>
    <property type="project" value="InterPro"/>
</dbReference>
<keyword evidence="8" id="KW-0812">Transmembrane</keyword>
<evidence type="ECO:0000256" key="5">
    <source>
        <dbReference type="ARBA" id="ARBA00022777"/>
    </source>
</evidence>
<sequence>MLFSKHIYVVILAYILLILAISGAGMWMILSKTGIIIGGLLILCSFFLIGALTHRLNTFNRKIRLFFDAVQDKENILLFPEENVSQEQKLLNRSLNRINSLLLQTKVEYQKQEHFYHSLLQEVPSGVLAWDRSGKIVIANSAALHLLKCNQLSNSQQVERLLTNREIYNHLSISRNQMTLQGEVFTLLSIKDIQDELSDKESESWSKLTHVLTHEIMNTIAPVISLSQTLSLYSDMNEKAKQGLSIIQGQSERLMEFTESFRHLSYMPQPEKKPFLLNELVRKLEILLETDFRENQITFSVQCHPLSIEINGDENQLSQVFLNLLKNAMQALEGRTDGVISLRVSQTEHILIEIADNGIGIPEELQEKVFIPFFTTKSEGTGIGLSLCKQIIRQHQGHLSIGISQPGKTIFIIELP</sequence>
<name>I9GIV2_9BACE</name>
<evidence type="ECO:0000256" key="4">
    <source>
        <dbReference type="ARBA" id="ARBA00022741"/>
    </source>
</evidence>
<dbReference type="PROSITE" id="PS50109">
    <property type="entry name" value="HIS_KIN"/>
    <property type="match status" value="1"/>
</dbReference>
<dbReference type="InterPro" id="IPR036097">
    <property type="entry name" value="HisK_dim/P_sf"/>
</dbReference>
<evidence type="ECO:0000256" key="8">
    <source>
        <dbReference type="SAM" id="Phobius"/>
    </source>
</evidence>
<dbReference type="PANTHER" id="PTHR43065:SF46">
    <property type="entry name" value="C4-DICARBOXYLATE TRANSPORT SENSOR PROTEIN DCTB"/>
    <property type="match status" value="1"/>
</dbReference>
<feature type="transmembrane region" description="Helical" evidence="8">
    <location>
        <begin position="7"/>
        <end position="29"/>
    </location>
</feature>
<proteinExistence type="predicted"/>
<dbReference type="Pfam" id="PF02518">
    <property type="entry name" value="HATPase_c"/>
    <property type="match status" value="1"/>
</dbReference>
<keyword evidence="6" id="KW-0067">ATP-binding</keyword>
<dbReference type="SUPFAM" id="SSF55785">
    <property type="entry name" value="PYP-like sensor domain (PAS domain)"/>
    <property type="match status" value="1"/>
</dbReference>
<organism evidence="10 11">
    <name type="scientific">Bacteroides nordii CL02T12C05</name>
    <dbReference type="NCBI Taxonomy" id="997884"/>
    <lineage>
        <taxon>Bacteria</taxon>
        <taxon>Pseudomonadati</taxon>
        <taxon>Bacteroidota</taxon>
        <taxon>Bacteroidia</taxon>
        <taxon>Bacteroidales</taxon>
        <taxon>Bacteroidaceae</taxon>
        <taxon>Bacteroides</taxon>
    </lineage>
</organism>
<dbReference type="HOGENOM" id="CLU_000445_114_4_10"/>
<dbReference type="SMART" id="SM00387">
    <property type="entry name" value="HATPase_c"/>
    <property type="match status" value="1"/>
</dbReference>
<feature type="transmembrane region" description="Helical" evidence="8">
    <location>
        <begin position="35"/>
        <end position="54"/>
    </location>
</feature>
<gene>
    <name evidence="10" type="ORF">HMPREF1068_03417</name>
</gene>
<evidence type="ECO:0000313" key="10">
    <source>
        <dbReference type="EMBL" id="EIY46649.1"/>
    </source>
</evidence>
<dbReference type="InterPro" id="IPR035965">
    <property type="entry name" value="PAS-like_dom_sf"/>
</dbReference>
<keyword evidence="8" id="KW-0472">Membrane</keyword>
<reference evidence="10 11" key="1">
    <citation type="submission" date="2012-02" db="EMBL/GenBank/DDBJ databases">
        <title>The Genome Sequence of Bacteroides nordii CL02T12C05.</title>
        <authorList>
            <consortium name="The Broad Institute Genome Sequencing Platform"/>
            <person name="Earl A."/>
            <person name="Ward D."/>
            <person name="Feldgarden M."/>
            <person name="Gevers D."/>
            <person name="Zitomersky N.L."/>
            <person name="Coyne M.J."/>
            <person name="Comstock L.E."/>
            <person name="Young S.K."/>
            <person name="Zeng Q."/>
            <person name="Gargeya S."/>
            <person name="Fitzgerald M."/>
            <person name="Haas B."/>
            <person name="Abouelleil A."/>
            <person name="Alvarado L."/>
            <person name="Arachchi H.M."/>
            <person name="Berlin A."/>
            <person name="Chapman S.B."/>
            <person name="Gearin G."/>
            <person name="Goldberg J."/>
            <person name="Griggs A."/>
            <person name="Gujja S."/>
            <person name="Hansen M."/>
            <person name="Heiman D."/>
            <person name="Howarth C."/>
            <person name="Larimer J."/>
            <person name="Lui A."/>
            <person name="MacDonald P.J.P."/>
            <person name="McCowen C."/>
            <person name="Montmayeur A."/>
            <person name="Murphy C."/>
            <person name="Neiman D."/>
            <person name="Pearson M."/>
            <person name="Priest M."/>
            <person name="Roberts A."/>
            <person name="Saif S."/>
            <person name="Shea T."/>
            <person name="Sisk P."/>
            <person name="Stolte C."/>
            <person name="Sykes S."/>
            <person name="Wortman J."/>
            <person name="Nusbaum C."/>
            <person name="Birren B."/>
        </authorList>
    </citation>
    <scope>NUCLEOTIDE SEQUENCE [LARGE SCALE GENOMIC DNA]</scope>
    <source>
        <strain evidence="10 11">CL02T12C05</strain>
    </source>
</reference>
<evidence type="ECO:0000256" key="7">
    <source>
        <dbReference type="ARBA" id="ARBA00023012"/>
    </source>
</evidence>
<keyword evidence="11" id="KW-1185">Reference proteome</keyword>
<dbReference type="PATRIC" id="fig|997884.3.peg.3505"/>
<dbReference type="Gene3D" id="3.30.450.20">
    <property type="entry name" value="PAS domain"/>
    <property type="match status" value="1"/>
</dbReference>
<dbReference type="STRING" id="997884.HMPREF1068_03417"/>
<keyword evidence="3" id="KW-0808">Transferase</keyword>
<evidence type="ECO:0000256" key="6">
    <source>
        <dbReference type="ARBA" id="ARBA00022840"/>
    </source>
</evidence>
<keyword evidence="5" id="KW-0418">Kinase</keyword>
<dbReference type="InterPro" id="IPR004358">
    <property type="entry name" value="Sig_transdc_His_kin-like_C"/>
</dbReference>
<evidence type="ECO:0000256" key="1">
    <source>
        <dbReference type="ARBA" id="ARBA00000085"/>
    </source>
</evidence>
<protein>
    <recommendedName>
        <fullName evidence="2">histidine kinase</fullName>
        <ecNumber evidence="2">2.7.13.3</ecNumber>
    </recommendedName>
</protein>
<evidence type="ECO:0000313" key="11">
    <source>
        <dbReference type="Proteomes" id="UP000003089"/>
    </source>
</evidence>
<dbReference type="PANTHER" id="PTHR43065">
    <property type="entry name" value="SENSOR HISTIDINE KINASE"/>
    <property type="match status" value="1"/>
</dbReference>
<dbReference type="AlphaFoldDB" id="I9GIV2"/>
<dbReference type="InterPro" id="IPR003594">
    <property type="entry name" value="HATPase_dom"/>
</dbReference>
<dbReference type="SUPFAM" id="SSF55874">
    <property type="entry name" value="ATPase domain of HSP90 chaperone/DNA topoisomerase II/histidine kinase"/>
    <property type="match status" value="1"/>
</dbReference>
<keyword evidence="8" id="KW-1133">Transmembrane helix</keyword>
<dbReference type="InterPro" id="IPR036890">
    <property type="entry name" value="HATPase_C_sf"/>
</dbReference>
<feature type="domain" description="Histidine kinase" evidence="9">
    <location>
        <begin position="211"/>
        <end position="416"/>
    </location>
</feature>
<keyword evidence="7" id="KW-0902">Two-component regulatory system</keyword>
<accession>I9GIV2</accession>
<dbReference type="SUPFAM" id="SSF47384">
    <property type="entry name" value="Homodimeric domain of signal transducing histidine kinase"/>
    <property type="match status" value="1"/>
</dbReference>
<dbReference type="InterPro" id="IPR005467">
    <property type="entry name" value="His_kinase_dom"/>
</dbReference>
<comment type="caution">
    <text evidence="10">The sequence shown here is derived from an EMBL/GenBank/DDBJ whole genome shotgun (WGS) entry which is preliminary data.</text>
</comment>
<evidence type="ECO:0000259" key="9">
    <source>
        <dbReference type="PROSITE" id="PS50109"/>
    </source>
</evidence>
<evidence type="ECO:0000256" key="3">
    <source>
        <dbReference type="ARBA" id="ARBA00022679"/>
    </source>
</evidence>
<dbReference type="RefSeq" id="WP_007486647.1">
    <property type="nucleotide sequence ID" value="NZ_JH724315.1"/>
</dbReference>
<dbReference type="PRINTS" id="PR00344">
    <property type="entry name" value="BCTRLSENSOR"/>
</dbReference>